<dbReference type="GO" id="GO:0031119">
    <property type="term" value="P:tRNA pseudouridine synthesis"/>
    <property type="evidence" value="ECO:0007669"/>
    <property type="project" value="UniProtKB-UniRule"/>
</dbReference>
<dbReference type="FunFam" id="3.30.70.580:FF:000001">
    <property type="entry name" value="tRNA pseudouridine synthase A"/>
    <property type="match status" value="1"/>
</dbReference>
<comment type="function">
    <text evidence="4">Formation of pseudouridine at positions 38, 39 and 40 in the anticodon stem and loop of transfer RNAs.</text>
</comment>
<evidence type="ECO:0000256" key="1">
    <source>
        <dbReference type="ARBA" id="ARBA00009375"/>
    </source>
</evidence>
<dbReference type="EC" id="5.4.99.12" evidence="4"/>
<protein>
    <recommendedName>
        <fullName evidence="4">tRNA pseudouridine synthase A</fullName>
        <ecNumber evidence="4">5.4.99.12</ecNumber>
    </recommendedName>
    <alternativeName>
        <fullName evidence="4">tRNA pseudouridine(38-40) synthase</fullName>
    </alternativeName>
    <alternativeName>
        <fullName evidence="4">tRNA pseudouridylate synthase I</fullName>
    </alternativeName>
    <alternativeName>
        <fullName evidence="4">tRNA-uridine isomerase I</fullName>
    </alternativeName>
</protein>
<comment type="subunit">
    <text evidence="4">Homodimer.</text>
</comment>
<reference evidence="9" key="2">
    <citation type="submission" date="2021-04" db="EMBL/GenBank/DDBJ databases">
        <authorList>
            <person name="Gilroy R."/>
        </authorList>
    </citation>
    <scope>NUCLEOTIDE SEQUENCE</scope>
    <source>
        <strain evidence="9">ChiSxjej5B17-1746</strain>
    </source>
</reference>
<dbReference type="InterPro" id="IPR001406">
    <property type="entry name" value="PsdUridine_synth_TruA"/>
</dbReference>
<dbReference type="PIRSF" id="PIRSF001430">
    <property type="entry name" value="tRNA_psdUrid_synth"/>
    <property type="match status" value="1"/>
</dbReference>
<proteinExistence type="inferred from homology"/>
<comment type="caution">
    <text evidence="4">Lacks conserved residue(s) required for the propagation of feature annotation.</text>
</comment>
<feature type="domain" description="Pseudouridine synthase I TruA alpha/beta" evidence="8">
    <location>
        <begin position="148"/>
        <end position="255"/>
    </location>
</feature>
<name>A0A9D1U8L1_9BACT</name>
<dbReference type="Gene3D" id="3.30.70.580">
    <property type="entry name" value="Pseudouridine synthase I, catalytic domain, N-terminal subdomain"/>
    <property type="match status" value="1"/>
</dbReference>
<evidence type="ECO:0000259" key="8">
    <source>
        <dbReference type="Pfam" id="PF01416"/>
    </source>
</evidence>
<dbReference type="Gene3D" id="3.30.70.660">
    <property type="entry name" value="Pseudouridine synthase I, catalytic domain, C-terminal subdomain"/>
    <property type="match status" value="1"/>
</dbReference>
<dbReference type="PANTHER" id="PTHR11142">
    <property type="entry name" value="PSEUDOURIDYLATE SYNTHASE"/>
    <property type="match status" value="1"/>
</dbReference>
<dbReference type="NCBIfam" id="TIGR00071">
    <property type="entry name" value="hisT_truA"/>
    <property type="match status" value="1"/>
</dbReference>
<reference evidence="9" key="1">
    <citation type="journal article" date="2021" name="PeerJ">
        <title>Extensive microbial diversity within the chicken gut microbiome revealed by metagenomics and culture.</title>
        <authorList>
            <person name="Gilroy R."/>
            <person name="Ravi A."/>
            <person name="Getino M."/>
            <person name="Pursley I."/>
            <person name="Horton D.L."/>
            <person name="Alikhan N.F."/>
            <person name="Baker D."/>
            <person name="Gharbi K."/>
            <person name="Hall N."/>
            <person name="Watson M."/>
            <person name="Adriaenssens E.M."/>
            <person name="Foster-Nyarko E."/>
            <person name="Jarju S."/>
            <person name="Secka A."/>
            <person name="Antonio M."/>
            <person name="Oren A."/>
            <person name="Chaudhuri R.R."/>
            <person name="La Ragione R."/>
            <person name="Hildebrand F."/>
            <person name="Pallen M.J."/>
        </authorList>
    </citation>
    <scope>NUCLEOTIDE SEQUENCE</scope>
    <source>
        <strain evidence="9">ChiSxjej5B17-1746</strain>
    </source>
</reference>
<comment type="caution">
    <text evidence="9">The sequence shown here is derived from an EMBL/GenBank/DDBJ whole genome shotgun (WGS) entry which is preliminary data.</text>
</comment>
<dbReference type="HAMAP" id="MF_00171">
    <property type="entry name" value="TruA"/>
    <property type="match status" value="1"/>
</dbReference>
<dbReference type="GO" id="GO:0160147">
    <property type="term" value="F:tRNA pseudouridine(38-40) synthase activity"/>
    <property type="evidence" value="ECO:0007669"/>
    <property type="project" value="UniProtKB-EC"/>
</dbReference>
<comment type="catalytic activity">
    <reaction evidence="4 7">
        <text>uridine(38/39/40) in tRNA = pseudouridine(38/39/40) in tRNA</text>
        <dbReference type="Rhea" id="RHEA:22376"/>
        <dbReference type="Rhea" id="RHEA-COMP:10085"/>
        <dbReference type="Rhea" id="RHEA-COMP:10087"/>
        <dbReference type="ChEBI" id="CHEBI:65314"/>
        <dbReference type="ChEBI" id="CHEBI:65315"/>
        <dbReference type="EC" id="5.4.99.12"/>
    </reaction>
</comment>
<keyword evidence="3 4" id="KW-0413">Isomerase</keyword>
<feature type="binding site" evidence="4 6">
    <location>
        <position position="115"/>
    </location>
    <ligand>
        <name>substrate</name>
    </ligand>
</feature>
<evidence type="ECO:0000256" key="3">
    <source>
        <dbReference type="ARBA" id="ARBA00023235"/>
    </source>
</evidence>
<evidence type="ECO:0000313" key="10">
    <source>
        <dbReference type="Proteomes" id="UP000824264"/>
    </source>
</evidence>
<accession>A0A9D1U8L1</accession>
<evidence type="ECO:0000256" key="7">
    <source>
        <dbReference type="RuleBase" id="RU003792"/>
    </source>
</evidence>
<dbReference type="Proteomes" id="UP000824264">
    <property type="component" value="Unassembled WGS sequence"/>
</dbReference>
<evidence type="ECO:0000256" key="2">
    <source>
        <dbReference type="ARBA" id="ARBA00022694"/>
    </source>
</evidence>
<evidence type="ECO:0000256" key="6">
    <source>
        <dbReference type="PIRSR" id="PIRSR001430-2"/>
    </source>
</evidence>
<dbReference type="Pfam" id="PF01416">
    <property type="entry name" value="PseudoU_synth_1"/>
    <property type="match status" value="2"/>
</dbReference>
<feature type="active site" description="Nucleophile" evidence="4 5">
    <location>
        <position position="57"/>
    </location>
</feature>
<dbReference type="EMBL" id="DXGI01000129">
    <property type="protein sequence ID" value="HIW78223.1"/>
    <property type="molecule type" value="Genomic_DNA"/>
</dbReference>
<comment type="similarity">
    <text evidence="1 4 7">Belongs to the tRNA pseudouridine synthase TruA family.</text>
</comment>
<dbReference type="SUPFAM" id="SSF55120">
    <property type="entry name" value="Pseudouridine synthase"/>
    <property type="match status" value="1"/>
</dbReference>
<evidence type="ECO:0000256" key="5">
    <source>
        <dbReference type="PIRSR" id="PIRSR001430-1"/>
    </source>
</evidence>
<evidence type="ECO:0000313" key="9">
    <source>
        <dbReference type="EMBL" id="HIW78223.1"/>
    </source>
</evidence>
<dbReference type="AlphaFoldDB" id="A0A9D1U8L1"/>
<dbReference type="PANTHER" id="PTHR11142:SF0">
    <property type="entry name" value="TRNA PSEUDOURIDINE SYNTHASE-LIKE 1"/>
    <property type="match status" value="1"/>
</dbReference>
<feature type="domain" description="Pseudouridine synthase I TruA alpha/beta" evidence="8">
    <location>
        <begin position="8"/>
        <end position="106"/>
    </location>
</feature>
<keyword evidence="2 4" id="KW-0819">tRNA processing</keyword>
<dbReference type="InterPro" id="IPR020095">
    <property type="entry name" value="PsdUridine_synth_TruA_C"/>
</dbReference>
<dbReference type="CDD" id="cd02570">
    <property type="entry name" value="PseudoU_synth_EcTruA"/>
    <property type="match status" value="1"/>
</dbReference>
<dbReference type="InterPro" id="IPR020097">
    <property type="entry name" value="PsdUridine_synth_TruA_a/b_dom"/>
</dbReference>
<dbReference type="InterPro" id="IPR020094">
    <property type="entry name" value="TruA/RsuA/RluB/E/F_N"/>
</dbReference>
<sequence>MPRLKLTIAYVGTQYHGWQTQARKNAAPLPTIQNIIEDAVEHVLGARTHVHGAGRTDAGVHAEAQVAHLDIPESRAGMDWQLALNTLLPRDIRIAEAVLVPSAFHAQHSAIRKTYEYRLWLSRRYTPPQLYPFVWSCGPVDVARMDEAAAALLGTHDFASLKNAGTDLQSTVRTVLNVSRSPAGPLPEGCLELTWRFEADGFLKQMVRNMMGLLVAVGQGKLESAAIRGILESRDRRVAPLTAPACGLTMKKVWYGDEEGERVENAAPEPMNMVE</sequence>
<gene>
    <name evidence="4 9" type="primary">truA</name>
    <name evidence="9" type="ORF">H9874_03655</name>
</gene>
<organism evidence="9 10">
    <name type="scientific">Candidatus Bilophila faecipullorum</name>
    <dbReference type="NCBI Taxonomy" id="2838482"/>
    <lineage>
        <taxon>Bacteria</taxon>
        <taxon>Pseudomonadati</taxon>
        <taxon>Thermodesulfobacteriota</taxon>
        <taxon>Desulfovibrionia</taxon>
        <taxon>Desulfovibrionales</taxon>
        <taxon>Desulfovibrionaceae</taxon>
        <taxon>Bilophila</taxon>
    </lineage>
</organism>
<dbReference type="InterPro" id="IPR020103">
    <property type="entry name" value="PsdUridine_synth_cat_dom_sf"/>
</dbReference>
<dbReference type="GO" id="GO:0003723">
    <property type="term" value="F:RNA binding"/>
    <property type="evidence" value="ECO:0007669"/>
    <property type="project" value="InterPro"/>
</dbReference>
<evidence type="ECO:0000256" key="4">
    <source>
        <dbReference type="HAMAP-Rule" id="MF_00171"/>
    </source>
</evidence>